<feature type="domain" description="Glycosyltransferase 2-like" evidence="1">
    <location>
        <begin position="7"/>
        <end position="134"/>
    </location>
</feature>
<dbReference type="Gene3D" id="3.90.550.10">
    <property type="entry name" value="Spore Coat Polysaccharide Biosynthesis Protein SpsA, Chain A"/>
    <property type="match status" value="1"/>
</dbReference>
<dbReference type="SUPFAM" id="SSF53448">
    <property type="entry name" value="Nucleotide-diphospho-sugar transferases"/>
    <property type="match status" value="1"/>
</dbReference>
<dbReference type="Pfam" id="PF00535">
    <property type="entry name" value="Glycos_transf_2"/>
    <property type="match status" value="1"/>
</dbReference>
<proteinExistence type="predicted"/>
<name>A0A1I5UML3_9FIRM</name>
<reference evidence="3" key="1">
    <citation type="submission" date="2016-10" db="EMBL/GenBank/DDBJ databases">
        <authorList>
            <person name="Varghese N."/>
            <person name="Submissions S."/>
        </authorList>
    </citation>
    <scope>NUCLEOTIDE SEQUENCE [LARGE SCALE GENOMIC DNA]</scope>
    <source>
        <strain evidence="3">P18</strain>
    </source>
</reference>
<dbReference type="CDD" id="cd00761">
    <property type="entry name" value="Glyco_tranf_GTA_type"/>
    <property type="match status" value="1"/>
</dbReference>
<dbReference type="PANTHER" id="PTHR22916:SF3">
    <property type="entry name" value="UDP-GLCNAC:BETAGAL BETA-1,3-N-ACETYLGLUCOSAMINYLTRANSFERASE-LIKE PROTEIN 1"/>
    <property type="match status" value="1"/>
</dbReference>
<dbReference type="Proteomes" id="UP000182624">
    <property type="component" value="Unassembled WGS sequence"/>
</dbReference>
<dbReference type="InterPro" id="IPR029044">
    <property type="entry name" value="Nucleotide-diphossugar_trans"/>
</dbReference>
<dbReference type="EMBL" id="FOXO01000013">
    <property type="protein sequence ID" value="SFP96472.1"/>
    <property type="molecule type" value="Genomic_DNA"/>
</dbReference>
<dbReference type="AlphaFoldDB" id="A0A1I5UML3"/>
<dbReference type="PANTHER" id="PTHR22916">
    <property type="entry name" value="GLYCOSYLTRANSFERASE"/>
    <property type="match status" value="1"/>
</dbReference>
<accession>A0A1I5UML3</accession>
<evidence type="ECO:0000313" key="2">
    <source>
        <dbReference type="EMBL" id="SFP96472.1"/>
    </source>
</evidence>
<keyword evidence="3" id="KW-1185">Reference proteome</keyword>
<sequence length="290" mass="33573">MSEKNISVILPVYNSEKTIAECIDNALLSLREYDELIIIDDGSTDDTSNICMDYAWNYSNIIYRQQERKGLFNARLEGIKIATGEYVSFIDADDVCAEKRFEVMHSVVSDNDADIIFFGAIIKKEGCDTQIFDADMFPGKYSSKKIIDSFGKMLFGRLDSDDNSYTGYLWNTLISRDALNGLEEYADEKIRYYDDEIIMLHALMKAQKCVISEKKLYRYESTKRKALKEKKSYSPKNWENIFNVYNLKREMAIENDMYNSDIKFRLSTFLGPISFMRFIVGQDSAVPRTL</sequence>
<protein>
    <submittedName>
        <fullName evidence="2">Glycosyl transferase family 2</fullName>
    </submittedName>
</protein>
<dbReference type="GO" id="GO:0016758">
    <property type="term" value="F:hexosyltransferase activity"/>
    <property type="evidence" value="ECO:0007669"/>
    <property type="project" value="UniProtKB-ARBA"/>
</dbReference>
<dbReference type="RefSeq" id="WP_074887972.1">
    <property type="nucleotide sequence ID" value="NZ_FOXO01000013.1"/>
</dbReference>
<evidence type="ECO:0000313" key="3">
    <source>
        <dbReference type="Proteomes" id="UP000182624"/>
    </source>
</evidence>
<gene>
    <name evidence="2" type="ORF">SAMN04487928_11381</name>
</gene>
<dbReference type="InterPro" id="IPR001173">
    <property type="entry name" value="Glyco_trans_2-like"/>
</dbReference>
<evidence type="ECO:0000259" key="1">
    <source>
        <dbReference type="Pfam" id="PF00535"/>
    </source>
</evidence>
<organism evidence="2 3">
    <name type="scientific">Butyrivibrio proteoclasticus</name>
    <dbReference type="NCBI Taxonomy" id="43305"/>
    <lineage>
        <taxon>Bacteria</taxon>
        <taxon>Bacillati</taxon>
        <taxon>Bacillota</taxon>
        <taxon>Clostridia</taxon>
        <taxon>Lachnospirales</taxon>
        <taxon>Lachnospiraceae</taxon>
        <taxon>Butyrivibrio</taxon>
    </lineage>
</organism>
<keyword evidence="2" id="KW-0808">Transferase</keyword>